<dbReference type="GO" id="GO:0005737">
    <property type="term" value="C:cytoplasm"/>
    <property type="evidence" value="ECO:0007669"/>
    <property type="project" value="TreeGrafter"/>
</dbReference>
<name>A0A061QM51_9CHLO</name>
<comment type="similarity">
    <text evidence="1">Belongs to the prefoldin subunit beta family.</text>
</comment>
<dbReference type="GO" id="GO:0044183">
    <property type="term" value="F:protein folding chaperone"/>
    <property type="evidence" value="ECO:0007669"/>
    <property type="project" value="TreeGrafter"/>
</dbReference>
<dbReference type="InterPro" id="IPR002777">
    <property type="entry name" value="PFD_beta-like"/>
</dbReference>
<dbReference type="InterPro" id="IPR009053">
    <property type="entry name" value="Prefoldin"/>
</dbReference>
<protein>
    <recommendedName>
        <fullName evidence="5">Prefoldin subunit 1</fullName>
    </recommendedName>
</protein>
<sequence>SKRCFDSCLTFLLYTWDSMAGQTIDPKDHKAFMELQDKMIEQHQRAKNIAYTIRHHEQNSQRARLTAHEVAPLEDDTNMYLAVGKAYFMEPKEQILRKLAETIRTAEDEMKTAKEKKESSLPRRRFASYLKVPRLLQRGYFLKKANPRR</sequence>
<evidence type="ECO:0000256" key="3">
    <source>
        <dbReference type="SAM" id="SignalP"/>
    </source>
</evidence>
<feature type="non-terminal residue" evidence="4">
    <location>
        <position position="1"/>
    </location>
</feature>
<feature type="signal peptide" evidence="3">
    <location>
        <begin position="1"/>
        <end position="20"/>
    </location>
</feature>
<evidence type="ECO:0000256" key="1">
    <source>
        <dbReference type="ARBA" id="ARBA00008045"/>
    </source>
</evidence>
<evidence type="ECO:0008006" key="5">
    <source>
        <dbReference type="Google" id="ProtNLM"/>
    </source>
</evidence>
<dbReference type="GO" id="GO:0009409">
    <property type="term" value="P:response to cold"/>
    <property type="evidence" value="ECO:0007669"/>
    <property type="project" value="UniProtKB-ARBA"/>
</dbReference>
<feature type="non-terminal residue" evidence="4">
    <location>
        <position position="149"/>
    </location>
</feature>
<gene>
    <name evidence="4" type="ORF">TSPGSL018_31251</name>
</gene>
<keyword evidence="3" id="KW-0732">Signal</keyword>
<dbReference type="PANTHER" id="PTHR20903">
    <property type="entry name" value="PREFOLDIN SUBUNIT 1-RELATED"/>
    <property type="match status" value="1"/>
</dbReference>
<reference evidence="4" key="1">
    <citation type="submission" date="2014-05" db="EMBL/GenBank/DDBJ databases">
        <title>The transcriptome of the halophilic microalga Tetraselmis sp. GSL018 isolated from the Great Salt Lake, Utah.</title>
        <authorList>
            <person name="Jinkerson R.E."/>
            <person name="D'Adamo S."/>
            <person name="Posewitz M.C."/>
        </authorList>
    </citation>
    <scope>NUCLEOTIDE SEQUENCE</scope>
    <source>
        <strain evidence="4">GSL018</strain>
    </source>
</reference>
<dbReference type="GO" id="GO:0016272">
    <property type="term" value="C:prefoldin complex"/>
    <property type="evidence" value="ECO:0007669"/>
    <property type="project" value="InterPro"/>
</dbReference>
<feature type="chain" id="PRO_5001609075" description="Prefoldin subunit 1" evidence="3">
    <location>
        <begin position="21"/>
        <end position="149"/>
    </location>
</feature>
<dbReference type="GO" id="GO:0051082">
    <property type="term" value="F:unfolded protein binding"/>
    <property type="evidence" value="ECO:0007669"/>
    <property type="project" value="InterPro"/>
</dbReference>
<proteinExistence type="inferred from homology"/>
<dbReference type="PANTHER" id="PTHR20903:SF0">
    <property type="entry name" value="PREFOLDIN SUBUNIT 1"/>
    <property type="match status" value="1"/>
</dbReference>
<keyword evidence="2" id="KW-0143">Chaperone</keyword>
<dbReference type="Pfam" id="PF01920">
    <property type="entry name" value="Prefoldin_2"/>
    <property type="match status" value="1"/>
</dbReference>
<accession>A0A061QM51</accession>
<evidence type="ECO:0000313" key="4">
    <source>
        <dbReference type="EMBL" id="JAC59505.1"/>
    </source>
</evidence>
<dbReference type="AlphaFoldDB" id="A0A061QM51"/>
<dbReference type="SUPFAM" id="SSF46579">
    <property type="entry name" value="Prefoldin"/>
    <property type="match status" value="1"/>
</dbReference>
<evidence type="ECO:0000256" key="2">
    <source>
        <dbReference type="ARBA" id="ARBA00023186"/>
    </source>
</evidence>
<organism evidence="4">
    <name type="scientific">Tetraselmis sp. GSL018</name>
    <dbReference type="NCBI Taxonomy" id="582737"/>
    <lineage>
        <taxon>Eukaryota</taxon>
        <taxon>Viridiplantae</taxon>
        <taxon>Chlorophyta</taxon>
        <taxon>core chlorophytes</taxon>
        <taxon>Chlorodendrophyceae</taxon>
        <taxon>Chlorodendrales</taxon>
        <taxon>Chlorodendraceae</taxon>
        <taxon>Tetraselmis</taxon>
    </lineage>
</organism>
<dbReference type="Gene3D" id="1.10.287.370">
    <property type="match status" value="1"/>
</dbReference>
<dbReference type="EMBL" id="GBEZ01027857">
    <property type="protein sequence ID" value="JAC59505.1"/>
    <property type="molecule type" value="Transcribed_RNA"/>
</dbReference>